<evidence type="ECO:0000313" key="5">
    <source>
        <dbReference type="Proteomes" id="UP000186547"/>
    </source>
</evidence>
<feature type="transmembrane region" description="Helical" evidence="1">
    <location>
        <begin position="75"/>
        <end position="99"/>
    </location>
</feature>
<feature type="transmembrane region" description="Helical" evidence="1">
    <location>
        <begin position="120"/>
        <end position="147"/>
    </location>
</feature>
<dbReference type="Proteomes" id="UP000186547">
    <property type="component" value="Chromosome"/>
</dbReference>
<name>M0LF10_NATLA</name>
<dbReference type="RefSeq" id="WP_007142220.1">
    <property type="nucleotide sequence ID" value="NZ_AOLZ01000042.1"/>
</dbReference>
<feature type="transmembrane region" description="Helical" evidence="1">
    <location>
        <begin position="35"/>
        <end position="55"/>
    </location>
</feature>
<proteinExistence type="predicted"/>
<sequence>MDEDKYTRLVLEGSEYELLRARRGMFSRWSIPQKIRGCSFLLFAASAMFPIMFSLPGAVQERYLGVDIAATRVGFTVLTLLSVGCLVGSSVGLAILAGYRDRLDDISERQAWSLVGIEDLFSGLGLVTGLLGVVATLALAAIGHAGVETIDALVASGVRPYRAGPRIAVTVAAASGIAFCCAITVFVLGTFTESFE</sequence>
<keyword evidence="4" id="KW-1185">Reference proteome</keyword>
<keyword evidence="1" id="KW-0812">Transmembrane</keyword>
<dbReference type="KEGG" id="hlc:CHINAEXTREME01795"/>
<keyword evidence="1" id="KW-0472">Membrane</keyword>
<evidence type="ECO:0000313" key="4">
    <source>
        <dbReference type="Proteomes" id="UP000011555"/>
    </source>
</evidence>
<dbReference type="eggNOG" id="arCOG09112">
    <property type="taxonomic scope" value="Archaea"/>
</dbReference>
<dbReference type="AlphaFoldDB" id="M0LF10"/>
<dbReference type="Proteomes" id="UP000011555">
    <property type="component" value="Unassembled WGS sequence"/>
</dbReference>
<keyword evidence="1" id="KW-1133">Transmembrane helix</keyword>
<accession>M0LF10</accession>
<dbReference type="GeneID" id="30919817"/>
<reference evidence="2 5" key="1">
    <citation type="journal article" date="2011" name="J. Bacteriol.">
        <title>Genome sequence of Halobiforma lacisalsi AJ5, an extremely halophilic archaeon which harbors a bop gene.</title>
        <authorList>
            <person name="Jiang X."/>
            <person name="Wang S."/>
            <person name="Cheng H."/>
            <person name="Huo Y."/>
            <person name="Zhang X."/>
            <person name="Zhu X."/>
            <person name="Han X."/>
            <person name="Ni P."/>
            <person name="Wu M."/>
        </authorList>
    </citation>
    <scope>NUCLEOTIDE SEQUENCE [LARGE SCALE GENOMIC DNA]</scope>
    <source>
        <strain evidence="2 5">AJ5</strain>
    </source>
</reference>
<reference evidence="3 4" key="2">
    <citation type="journal article" date="2014" name="PLoS Genet.">
        <title>Phylogenetically driven sequencing of extremely halophilic archaea reveals strategies for static and dynamic osmo-response.</title>
        <authorList>
            <person name="Becker E.A."/>
            <person name="Seitzer P.M."/>
            <person name="Tritt A."/>
            <person name="Larsen D."/>
            <person name="Krusor M."/>
            <person name="Yao A.I."/>
            <person name="Wu D."/>
            <person name="Madern D."/>
            <person name="Eisen J.A."/>
            <person name="Darling A.E."/>
            <person name="Facciotti M.T."/>
        </authorList>
    </citation>
    <scope>NUCLEOTIDE SEQUENCE [LARGE SCALE GENOMIC DNA]</scope>
    <source>
        <strain evidence="3 4">AJ5</strain>
    </source>
</reference>
<evidence type="ECO:0000256" key="1">
    <source>
        <dbReference type="SAM" id="Phobius"/>
    </source>
</evidence>
<evidence type="ECO:0000313" key="2">
    <source>
        <dbReference type="EMBL" id="APW96578.1"/>
    </source>
</evidence>
<dbReference type="EMBL" id="CP019285">
    <property type="protein sequence ID" value="APW96578.1"/>
    <property type="molecule type" value="Genomic_DNA"/>
</dbReference>
<dbReference type="EMBL" id="AOLZ01000042">
    <property type="protein sequence ID" value="EMA32141.1"/>
    <property type="molecule type" value="Genomic_DNA"/>
</dbReference>
<reference evidence="2" key="3">
    <citation type="submission" date="2017-01" db="EMBL/GenBank/DDBJ databases">
        <authorList>
            <person name="Mah S.A."/>
            <person name="Swanson W.J."/>
            <person name="Moy G.W."/>
            <person name="Vacquier V.D."/>
        </authorList>
    </citation>
    <scope>NUCLEOTIDE SEQUENCE</scope>
    <source>
        <strain evidence="2">AJ5</strain>
    </source>
</reference>
<organism evidence="3 4">
    <name type="scientific">Natronobacterium lacisalsi AJ5</name>
    <dbReference type="NCBI Taxonomy" id="358396"/>
    <lineage>
        <taxon>Archaea</taxon>
        <taxon>Methanobacteriati</taxon>
        <taxon>Methanobacteriota</taxon>
        <taxon>Stenosarchaea group</taxon>
        <taxon>Halobacteria</taxon>
        <taxon>Halobacteriales</taxon>
        <taxon>Natrialbaceae</taxon>
        <taxon>Natronobacterium</taxon>
    </lineage>
</organism>
<feature type="transmembrane region" description="Helical" evidence="1">
    <location>
        <begin position="167"/>
        <end position="191"/>
    </location>
</feature>
<evidence type="ECO:0000313" key="3">
    <source>
        <dbReference type="EMBL" id="EMA32141.1"/>
    </source>
</evidence>
<gene>
    <name evidence="3" type="ORF">C445_12541</name>
    <name evidence="2" type="ORF">CHINAEXTREME_01795</name>
</gene>
<protein>
    <submittedName>
        <fullName evidence="3">Uncharacterized protein</fullName>
    </submittedName>
</protein>